<dbReference type="NCBIfam" id="NF045496">
    <property type="entry name" value="FormamaseFmdA"/>
    <property type="match status" value="1"/>
</dbReference>
<dbReference type="Pfam" id="PF00171">
    <property type="entry name" value="Aldedh"/>
    <property type="match status" value="1"/>
</dbReference>
<dbReference type="CDD" id="cd06332">
    <property type="entry name" value="PBP1_aromatic_compounds-like"/>
    <property type="match status" value="1"/>
</dbReference>
<sequence length="4191" mass="453615">MSRQELIGILVIAALLFVVMPLAMDIFRLNLFGKYLTYAFIAVGLVLCWGKCGILSLGQGVFFGLGGYCMAMYLKLEASTPEATAIQSTPGIPDFMDWNQITALPWFWVPFNSLTFTLAAIIIVPAIFAFIIGTAMFKRRVGGVYFAIITQAIAAILTILIIGQQGYTGGVNGITDLRTLKGWDIRTDEAKYILYYVNGALLIGVLLLSQIVLKSKLGRLLVAVRDQEDRVRFSGYDVSNIKIFVFCFAAVLSAIGGAMFTLQVGFMSPSFVGIVPSIEMVIFCAVGGRLSIFGAVYGTLLVNWAKTTFSETFPELWLFGLGALFIAVVLIFPNGLSGLYRSYVAPLVDRIVSVRPRTGRPDAPPPAAVDDLNLYVDENEIHVIIGPNGAGKTTVLDLICGRTKASDGSIKFHNKELTAMREHEIVREGVGRKFQNPSIYEDLTVFENLELSFPRGRSVWGALTFQRDTDVTTRVKEIAEMVFLDTLLDKQAALLSHGQKQWLEIGMLLIQDPELLMLDEPVAGMSVSERKQTAKLLNEITKGRSVMVVEHDMKFVEDIAHRVTVLHQGKILSEGSMAKVQADPKVLHGLDFTVAPGEIIAIMGRNGMGKTTLMKSLMGIVPTMEGAVAVDGIDITAMKSYERVANGIAYVPQGRMIFPTMTVQENIETGLSISGRSKVPGDIYELFPVLLDMKGRRGGNLSGGQQQQLAIARALATNPKVLLLDEPTEGIQPSIIREMARVLRRIRDERDLSIVVSEQVLSFALDVADRVLVLENGRLVHDEPRDGVDEEKVDLEASPHTNEKIHNRWHPDIPIVEWVEPGDDFIVEAYDWTGSQIKNNDDASDVRDVELPQVHYLSGPIGVKGAQPGDLMVVELLDVGPLNRSLWGFNGVFSKNNGGGFLTEQFPDAQKSIWDFKGMFTTSRHVPGVRFAGLIHPGLIGCLPSREMLNMWNAREKALFETAPGRNPALAELPNTQAAHMGKMVGAAREEAAAEAARTLPPRENGGNCDIKDLSRGSVCYFPVYVEGGGLSMGDTHFSQGDGEITFCGGIEMASWLHVKVSLIKDGMSKYGVKNPMFKPSVTTPKYDDYIIFEGISVDSEGKQHYIDMTEAYRQACLNAIEYMTKFGYSREQALAILGTAPVQGHVSGIVDYPNACATLWLPTDIFEGDLMPGPDGPTKYLDGSVNVFAVSVLALKRQERMKKHLLAAVSAAAFLSTGAAFAADGPLKVGVLATLEGTYTVLGEDGVRGLRTAMAVRGPKAGGRDIELIIQSTDASPDSAVRGARKLVEQDKVDLVIGPLSGSEGIAIRDYSKTQPQVTFLNGISGAQETTYVTPSDNFFRFNTDGAQWSAGLGDYVFNEKGWETVATIGEDYSFIYTQVFGFALEYCQAGGEITERFWVPLGTKDFGSIIASLPDDVDAIYLGLGGGDAVNFLNQYQQAGGDANLIGGSIMVDGTVLNSKGDAKNALIGTPSAGPQADTWDDENWKTYVKAYQDAFPPDQRFPSPSLLATGYYTATTAAMTCLDEVGGDLSDGHAKFRSCLANLELDAPNGKITLDGNRQAVGANFVSEVAEQDDGTLVTKLVAIKENVPQTLGIDPEVFAKIGPPHPAASCRDLAMTLITYVTRVHFADGVLEEALWSEVEVNRKTRPLIVTDESHLSSELYERLLAGLPVRTSVETVSDVPDIPNENAARHIAEIYDRTDRDLLIAFGRNTAIDLAKISRISIAHQQPLETFSYATGGSRRIGNNLPDLYAVPGIQGFGSAVSAHAPVVLQDGERTRLMCKKLVPTVTICDPTLTLGATPVESASAGADALGRCVEAYLSPGYNPPADGIALDGLGRVIANLHKVLEKDSVTARRELMAASLNGALALQKGLGAIHAIGCALETVVDRRLDPGALSRLLLPSVLQFNAGAAREKFSTLQNLFDPNGEIDPARSVTEFLHNLPLPESLNEMGIGEEELRTAADLAASDLAAVRSPRALSSSSLYSIMKSAAIDAAAAVAPGWSGTSPQQRFDILNKTADELTARKHEIGTLLSREEGKTLREGLLEADRAANIFRFFAGECVRQTGDLVPSVRPGIDVEVTREPLGVVGIITPWNFPIAIPAWKIAPALCYGNTVVFKPAELVPGCAWVLADILHRAGVPNGAFNLVMGKGSVVGQTMLDAPEIDGITFTGSQTVGHRVAESCLKRMRKVQLEMGGKNPLVVLNDADLDQAVDVAVDGAYFSTGQRCTASSRLIVTEDIFGRFVEKLVDRCKALAVGNALSEGTDIGPVASADQLETDLKYIEIGRAQGGNLRCGGERLRRDTDGYYLQPALFTDTTNDMRINTEEVFGPVAAVIRVKDYEEALSVANETEFGLCSGICTTSLKHANHFRKNSKAGMVMVNLPTAGVDYHVPFGGRKGSSFGPREQGRYAAEFFTTVKTGYIRVAVSPWEQHSFHLKEKNPVEACMSFISMTPDVSNWVKRLTSLLMQESYTEEVEVEWLAREVGLSRPHFFKLFKKQMGITPNLYLNTLRAEQAISDLMTTDKSVTEISYDLGFSSQASFTRFFSSNVGIPPSDYRREFPMRDFASRHPVWTVIILLAVAVFIWLIFAQWPKELVDVIGRKKVFLNAVFNGITLGGLYFLVASGFTLIFGLMRNVNLAHGSLYLLGGYIGYFVASSTGFWLLAFPVAFVLVAIVGIFMQIFIFRRMEGQDLRQTLVTIGISIVMADLMLWGFGGDFYNISPPSWLSGPMETLFVTGVKRSSGELIYLKYPVVRVVIFLASVVIGVAMWLILNRTQIGMMIRAGVDDRDMLSATGARIQLVFVGVFAFGAGLAGIAGVVGGTFQSVAPGEDIRFLLASLVVVIVGGMGSITGAALGALLIGLAEQFGSVYFPTYAVVLTFLIMVLERDARQRDWFERIPAGYWVVCIALLIMPAFASDFTLYQVFGWSFILGMISLSLMFLGGYGGMVSLVQMSVAGLAGYMVAIFGDSAITDISLGWPWYIAIPLALIVAMIFGTIVGSLAVRTEGIYTIMITLAVAAAFFYFTRQNYAVFNGFSGFNGVLPPNLFGVDWRQSVPFYYLTLFWAAVAYFSVLYISRAPFGLALQGVRDNPRRMAALGYNVNAHRIAAYAFAALIAGTGGILLTWQSAQISPGTAGIGPAIDILVIAVIGGMSRPIGPFIGALIYVLLKTFAIDVLLSVGLSGERFQLLIGLGFLAIVFFSPDGQAVTLLEAAGTSVSDRLSVTGTANALELRGVSKLFGALAALSDIDLIVKPGERRAVLGSNGAGKTTLFNCITGDFAPTTGSIRFFGEEVAAFPAQERIRRGLRRTYQISLLFSGLSVLDNVYLACCGVSRGRFSFVRPRRNDALMASAENLVHVVHLDDVRDTKVSDLSYGQQRQLEIAMALSGAPRFILFDEPAAGLSPTERQELIEILTGLPSHMGYIIIEHDMDVALRVAESVTMMHNGQIFKEGKPAEIEEDEERGWAMADRSSAALEIKDLNVYYGQSHALQGVNLTLDHGVLSVVGRNGMGKTTTCKAVMGLVPVASGTISLFGQNLAGLGPAEIARLGIGYVPQGRRLWRSLTVDEHLQLVSRRGGAWTPERVYSVFPRLAERRSNGGAQLSGGEQQMLAIGRALLLNPKLLVMDEPTEGLAPVIVNQVAEMLVRLGQEGDIDVLVIEQNIGVACAVADQVAIMVNGRINRILPSNQLAADRDLQQALLGVGRHAHDETPAPAREPETDHETPSAPHVQRVYLSNPKTPTRWSRPVPVRVIENTARTTTAVAASAAKTVTPLFAQRTGGGATVYVAGTLDTKGEELRYIRDIIKAEELTVRLVDLSTSGKPSGAEVPPHAVAAFHPRGANGVFTGDRGTAVAGMTLAFERWMRAQTDVAGVISAGGSGGTALVSPAMRTLPVGIPKVIVSTVASGNVEQYVGPSDIMMLYSVADVQGLNSITREVLGNGAGALAGAVKSRSKRKPVRNAKPTVGFTMFGVTTPCVQQVTAALEDDFDCLVFHATGVGGRSMEKLLDSGMLTAVVDLTTTEICDMVAGGVFAANEDRFGASIRAGLPYIGACGALDMVNFNAPETVPERYRDRLFYEHNPQITLMRTTVDENIEMGRWIGNRLNEMTSPVRFFLPEGGVSLLDAPGMAFHDPAANEALFRSLEDTVRQTSERRLIRVPHNINDPEFAELIVETFRGFHSSRRSRAAGD</sequence>
<dbReference type="PROSITE" id="PS00041">
    <property type="entry name" value="HTH_ARAC_FAMILY_1"/>
    <property type="match status" value="1"/>
</dbReference>
<feature type="transmembrane region" description="Helical" evidence="19">
    <location>
        <begin position="2753"/>
        <end position="2775"/>
    </location>
</feature>
<dbReference type="NCBIfam" id="TIGR03408">
    <property type="entry name" value="urea_trans_UrtC"/>
    <property type="match status" value="1"/>
</dbReference>
<feature type="transmembrane region" description="Helical" evidence="19">
    <location>
        <begin position="2951"/>
        <end position="2969"/>
    </location>
</feature>
<dbReference type="Pfam" id="PF03069">
    <property type="entry name" value="FmdA_AmdA"/>
    <property type="match status" value="1"/>
</dbReference>
<keyword evidence="7" id="KW-0547">Nucleotide-binding</keyword>
<evidence type="ECO:0000256" key="11">
    <source>
        <dbReference type="ARBA" id="ARBA00023002"/>
    </source>
</evidence>
<dbReference type="Gene3D" id="3.40.50.12020">
    <property type="entry name" value="Uncharacterised protein family UPF0261, NN domain"/>
    <property type="match status" value="1"/>
</dbReference>
<dbReference type="InterPro" id="IPR001851">
    <property type="entry name" value="ABC_transp_permease"/>
</dbReference>
<dbReference type="InterPro" id="IPR017871">
    <property type="entry name" value="ABC_transporter-like_CS"/>
</dbReference>
<name>A0ABP0NUF1_9DINO</name>
<dbReference type="InterPro" id="IPR056778">
    <property type="entry name" value="UPF0261_C"/>
</dbReference>
<dbReference type="PROSITE" id="PS50893">
    <property type="entry name" value="ABC_TRANSPORTER_2"/>
    <property type="match status" value="4"/>
</dbReference>
<dbReference type="InterPro" id="IPR001670">
    <property type="entry name" value="ADH_Fe/GldA"/>
</dbReference>
<dbReference type="InterPro" id="IPR054833">
    <property type="entry name" value="FormamaseFmdA"/>
</dbReference>
<dbReference type="SUPFAM" id="SSF53720">
    <property type="entry name" value="ALDH-like"/>
    <property type="match status" value="1"/>
</dbReference>
<feature type="domain" description="HTH araC/xylS-type" evidence="20">
    <location>
        <begin position="2464"/>
        <end position="2562"/>
    </location>
</feature>
<dbReference type="NCBIfam" id="TIGR03410">
    <property type="entry name" value="urea_trans_UrtE"/>
    <property type="match status" value="1"/>
</dbReference>
<dbReference type="InterPro" id="IPR028081">
    <property type="entry name" value="Leu-bd"/>
</dbReference>
<feature type="transmembrane region" description="Helical" evidence="19">
    <location>
        <begin position="2574"/>
        <end position="2595"/>
    </location>
</feature>
<evidence type="ECO:0000256" key="19">
    <source>
        <dbReference type="SAM" id="Phobius"/>
    </source>
</evidence>
<feature type="transmembrane region" description="Helical" evidence="19">
    <location>
        <begin position="2607"/>
        <end position="2633"/>
    </location>
</feature>
<dbReference type="PANTHER" id="PTHR43820:SF2">
    <property type="entry name" value="ABC TRANSPORTER ATP-BINDING PROTEIN"/>
    <property type="match status" value="1"/>
</dbReference>
<evidence type="ECO:0000256" key="3">
    <source>
        <dbReference type="ARBA" id="ARBA00022448"/>
    </source>
</evidence>
<feature type="transmembrane region" description="Helical" evidence="19">
    <location>
        <begin position="240"/>
        <end position="260"/>
    </location>
</feature>
<dbReference type="InterPro" id="IPR027417">
    <property type="entry name" value="P-loop_NTPase"/>
</dbReference>
<keyword evidence="12" id="KW-0805">Transcription regulation</keyword>
<evidence type="ECO:0000313" key="22">
    <source>
        <dbReference type="EMBL" id="CAK9066817.1"/>
    </source>
</evidence>
<comment type="caution">
    <text evidence="22">The sequence shown here is derived from an EMBL/GenBank/DDBJ whole genome shotgun (WGS) entry which is preliminary data.</text>
</comment>
<dbReference type="Pfam" id="PF00005">
    <property type="entry name" value="ABC_tran"/>
    <property type="match status" value="4"/>
</dbReference>
<proteinExistence type="inferred from homology"/>
<dbReference type="InterPro" id="IPR017780">
    <property type="entry name" value="ABC_transptr_urea_ATP-bd_UrtE"/>
</dbReference>
<feature type="transmembrane region" description="Helical" evidence="19">
    <location>
        <begin position="3109"/>
        <end position="3131"/>
    </location>
</feature>
<feature type="domain" description="ABC transporter" evidence="21">
    <location>
        <begin position="572"/>
        <end position="801"/>
    </location>
</feature>
<feature type="transmembrane region" description="Helical" evidence="19">
    <location>
        <begin position="2838"/>
        <end position="2866"/>
    </location>
</feature>
<dbReference type="InterPro" id="IPR004304">
    <property type="entry name" value="FmdA_AmdA"/>
</dbReference>
<dbReference type="InterPro" id="IPR003593">
    <property type="entry name" value="AAA+_ATPase"/>
</dbReference>
<feature type="transmembrane region" description="Helical" evidence="19">
    <location>
        <begin position="114"/>
        <end position="137"/>
    </location>
</feature>
<dbReference type="Pfam" id="PF12833">
    <property type="entry name" value="HTH_18"/>
    <property type="match status" value="1"/>
</dbReference>
<dbReference type="Pfam" id="PF13458">
    <property type="entry name" value="Peripla_BP_6"/>
    <property type="match status" value="1"/>
</dbReference>
<feature type="transmembrane region" description="Helical" evidence="19">
    <location>
        <begin position="2925"/>
        <end position="2944"/>
    </location>
</feature>
<feature type="transmembrane region" description="Helical" evidence="19">
    <location>
        <begin position="35"/>
        <end position="57"/>
    </location>
</feature>
<feature type="transmembrane region" description="Helical" evidence="19">
    <location>
        <begin position="144"/>
        <end position="163"/>
    </location>
</feature>
<dbReference type="Gene3D" id="2.60.120.580">
    <property type="entry name" value="Acetamidase/Formamidase-like domains"/>
    <property type="match status" value="1"/>
</dbReference>
<comment type="similarity">
    <text evidence="17">Belongs to the aldehyde dehydrogenase family.</text>
</comment>
<keyword evidence="8" id="KW-0067">ATP-binding</keyword>
<dbReference type="Gene3D" id="1.10.10.60">
    <property type="entry name" value="Homeodomain-like"/>
    <property type="match status" value="2"/>
</dbReference>
<dbReference type="CDD" id="cd03219">
    <property type="entry name" value="ABC_Mj1267_LivG_branched"/>
    <property type="match status" value="2"/>
</dbReference>
<dbReference type="Gene3D" id="1.20.1090.10">
    <property type="entry name" value="Dehydroquinate synthase-like - alpha domain"/>
    <property type="match status" value="1"/>
</dbReference>
<dbReference type="CDD" id="cd06581">
    <property type="entry name" value="TM_PBP1_LivM_like"/>
    <property type="match status" value="2"/>
</dbReference>
<protein>
    <submittedName>
        <fullName evidence="22">Formamidase (Formamide amidohydrolase)</fullName>
    </submittedName>
</protein>
<keyword evidence="15" id="KW-0804">Transcription</keyword>
<evidence type="ECO:0000256" key="18">
    <source>
        <dbReference type="SAM" id="MobiDB-lite"/>
    </source>
</evidence>
<feature type="transmembrane region" description="Helical" evidence="19">
    <location>
        <begin position="2901"/>
        <end position="2919"/>
    </location>
</feature>
<dbReference type="Gene3D" id="3.40.50.300">
    <property type="entry name" value="P-loop containing nucleotide triphosphate hydrolases"/>
    <property type="match status" value="4"/>
</dbReference>
<feature type="transmembrane region" description="Helical" evidence="19">
    <location>
        <begin position="2698"/>
        <end position="2717"/>
    </location>
</feature>
<feature type="active site" evidence="16">
    <location>
        <position position="2196"/>
    </location>
</feature>
<feature type="transmembrane region" description="Helical" evidence="19">
    <location>
        <begin position="2801"/>
        <end position="2826"/>
    </location>
</feature>
<evidence type="ECO:0000256" key="8">
    <source>
        <dbReference type="ARBA" id="ARBA00022840"/>
    </source>
</evidence>
<dbReference type="Pfam" id="PF02653">
    <property type="entry name" value="BPD_transp_2"/>
    <property type="match status" value="3"/>
</dbReference>
<evidence type="ECO:0000256" key="15">
    <source>
        <dbReference type="ARBA" id="ARBA00023163"/>
    </source>
</evidence>
<dbReference type="SUPFAM" id="SSF46689">
    <property type="entry name" value="Homeodomain-like"/>
    <property type="match status" value="2"/>
</dbReference>
<feature type="region of interest" description="Disordered" evidence="18">
    <location>
        <begin position="3710"/>
        <end position="3729"/>
    </location>
</feature>
<dbReference type="CDD" id="cd07097">
    <property type="entry name" value="ALDH_KGSADH-YcbD"/>
    <property type="match status" value="1"/>
</dbReference>
<dbReference type="InterPro" id="IPR016163">
    <property type="entry name" value="Ald_DH_C"/>
</dbReference>
<evidence type="ECO:0000256" key="10">
    <source>
        <dbReference type="ARBA" id="ARBA00022989"/>
    </source>
</evidence>
<feature type="transmembrane region" description="Helical" evidence="19">
    <location>
        <begin position="280"/>
        <end position="304"/>
    </location>
</feature>
<dbReference type="SMART" id="SM00342">
    <property type="entry name" value="HTH_ARAC"/>
    <property type="match status" value="1"/>
</dbReference>
<feature type="transmembrane region" description="Helical" evidence="19">
    <location>
        <begin position="3011"/>
        <end position="3028"/>
    </location>
</feature>
<dbReference type="PROSITE" id="PS00211">
    <property type="entry name" value="ABC_TRANSPORTER_1"/>
    <property type="match status" value="1"/>
</dbReference>
<dbReference type="SMART" id="SM00382">
    <property type="entry name" value="AAA"/>
    <property type="match status" value="4"/>
</dbReference>
<dbReference type="InterPro" id="IPR052156">
    <property type="entry name" value="BCAA_Transport_ATP-bd_LivF"/>
</dbReference>
<evidence type="ECO:0000256" key="12">
    <source>
        <dbReference type="ARBA" id="ARBA00023015"/>
    </source>
</evidence>
<dbReference type="CDD" id="cd03224">
    <property type="entry name" value="ABC_TM1139_LivF_branched"/>
    <property type="match status" value="2"/>
</dbReference>
<feature type="domain" description="ABC transporter" evidence="21">
    <location>
        <begin position="3233"/>
        <end position="3473"/>
    </location>
</feature>
<keyword evidence="3" id="KW-0813">Transport</keyword>
<keyword evidence="23" id="KW-1185">Reference proteome</keyword>
<feature type="transmembrane region" description="Helical" evidence="19">
    <location>
        <begin position="316"/>
        <end position="336"/>
    </location>
</feature>
<dbReference type="Pfam" id="PF06792">
    <property type="entry name" value="UPF0261"/>
    <property type="match status" value="1"/>
</dbReference>
<dbReference type="SUPFAM" id="SSF53822">
    <property type="entry name" value="Periplasmic binding protein-like I"/>
    <property type="match status" value="1"/>
</dbReference>
<evidence type="ECO:0000256" key="14">
    <source>
        <dbReference type="ARBA" id="ARBA00023136"/>
    </source>
</evidence>
<dbReference type="Gene3D" id="3.40.50.2300">
    <property type="match status" value="2"/>
</dbReference>
<comment type="similarity">
    <text evidence="2">Belongs to the ABC transporter superfamily.</text>
</comment>
<evidence type="ECO:0000256" key="2">
    <source>
        <dbReference type="ARBA" id="ARBA00005417"/>
    </source>
</evidence>
<feature type="transmembrane region" description="Helical" evidence="19">
    <location>
        <begin position="2872"/>
        <end position="2889"/>
    </location>
</feature>
<feature type="transmembrane region" description="Helical" evidence="19">
    <location>
        <begin position="3060"/>
        <end position="3088"/>
    </location>
</feature>
<dbReference type="InterPro" id="IPR016160">
    <property type="entry name" value="Ald_DH_CS_CYS"/>
</dbReference>
<dbReference type="CDD" id="cd06582">
    <property type="entry name" value="TM_PBP1_LivH_like"/>
    <property type="match status" value="1"/>
</dbReference>
<evidence type="ECO:0000256" key="13">
    <source>
        <dbReference type="ARBA" id="ARBA00023125"/>
    </source>
</evidence>
<keyword evidence="9" id="KW-0029">Amino-acid transport</keyword>
<dbReference type="NCBIfam" id="NF002674">
    <property type="entry name" value="PRK02399.1-2"/>
    <property type="match status" value="1"/>
</dbReference>
<dbReference type="InterPro" id="IPR044122">
    <property type="entry name" value="UPF0261_N"/>
</dbReference>
<dbReference type="InterPro" id="IPR017781">
    <property type="entry name" value="ABC_transptr_urea_ATP-bd_UrtD"/>
</dbReference>
<feature type="transmembrane region" description="Helical" evidence="19">
    <location>
        <begin position="193"/>
        <end position="213"/>
    </location>
</feature>
<dbReference type="InterPro" id="IPR015590">
    <property type="entry name" value="Aldehyde_DH_dom"/>
</dbReference>
<dbReference type="InterPro" id="IPR029510">
    <property type="entry name" value="Ald_DH_CS_GLU"/>
</dbReference>
<dbReference type="InterPro" id="IPR017778">
    <property type="entry name" value="ABC_transptr_urea_perm_UrtC"/>
</dbReference>
<feature type="domain" description="ABC transporter" evidence="21">
    <location>
        <begin position="3478"/>
        <end position="3705"/>
    </location>
</feature>
<dbReference type="HAMAP" id="MF_00677">
    <property type="entry name" value="UPF0261"/>
    <property type="match status" value="1"/>
</dbReference>
<feature type="compositionally biased region" description="Basic and acidic residues" evidence="18">
    <location>
        <begin position="3710"/>
        <end position="3726"/>
    </location>
</feature>
<keyword evidence="10 19" id="KW-1133">Transmembrane helix</keyword>
<dbReference type="SUPFAM" id="SSF56796">
    <property type="entry name" value="Dehydroquinate synthase-like"/>
    <property type="match status" value="1"/>
</dbReference>
<evidence type="ECO:0000256" key="5">
    <source>
        <dbReference type="ARBA" id="ARBA00022692"/>
    </source>
</evidence>
<evidence type="ECO:0000256" key="7">
    <source>
        <dbReference type="ARBA" id="ARBA00022741"/>
    </source>
</evidence>
<dbReference type="Proteomes" id="UP001642464">
    <property type="component" value="Unassembled WGS sequence"/>
</dbReference>
<dbReference type="InterPro" id="IPR018062">
    <property type="entry name" value="HTH_AraC-typ_CS"/>
</dbReference>
<evidence type="ECO:0000256" key="16">
    <source>
        <dbReference type="PROSITE-ProRule" id="PRU10007"/>
    </source>
</evidence>
<keyword evidence="11 17" id="KW-0560">Oxidoreductase</keyword>
<dbReference type="PROSITE" id="PS01124">
    <property type="entry name" value="HTH_ARAC_FAMILY_2"/>
    <property type="match status" value="1"/>
</dbReference>
<reference evidence="22 23" key="1">
    <citation type="submission" date="2024-02" db="EMBL/GenBank/DDBJ databases">
        <authorList>
            <person name="Chen Y."/>
            <person name="Shah S."/>
            <person name="Dougan E. K."/>
            <person name="Thang M."/>
            <person name="Chan C."/>
        </authorList>
    </citation>
    <scope>NUCLEOTIDE SEQUENCE [LARGE SCALE GENOMIC DNA]</scope>
</reference>
<feature type="transmembrane region" description="Helical" evidence="19">
    <location>
        <begin position="2981"/>
        <end position="3004"/>
    </location>
</feature>
<dbReference type="Gene3D" id="3.40.309.10">
    <property type="entry name" value="Aldehyde Dehydrogenase, Chain A, domain 2"/>
    <property type="match status" value="1"/>
</dbReference>
<keyword evidence="5 19" id="KW-0812">Transmembrane</keyword>
<evidence type="ECO:0000313" key="23">
    <source>
        <dbReference type="Proteomes" id="UP001642464"/>
    </source>
</evidence>
<feature type="transmembrane region" description="Helical" evidence="19">
    <location>
        <begin position="3137"/>
        <end position="3155"/>
    </location>
</feature>
<dbReference type="InterPro" id="IPR003439">
    <property type="entry name" value="ABC_transporter-like_ATP-bd"/>
</dbReference>
<dbReference type="NCBIfam" id="TIGR03411">
    <property type="entry name" value="urea_trans_UrtD"/>
    <property type="match status" value="1"/>
</dbReference>
<keyword evidence="13" id="KW-0238">DNA-binding</keyword>
<comment type="subcellular location">
    <subcellularLocation>
        <location evidence="1">Cell membrane</location>
        <topology evidence="1">Multi-pass membrane protein</topology>
    </subcellularLocation>
</comment>
<feature type="domain" description="ABC transporter" evidence="21">
    <location>
        <begin position="349"/>
        <end position="580"/>
    </location>
</feature>
<dbReference type="SUPFAM" id="SSF52540">
    <property type="entry name" value="P-loop containing nucleoside triphosphate hydrolases"/>
    <property type="match status" value="4"/>
</dbReference>
<dbReference type="Gene3D" id="3.40.50.1970">
    <property type="match status" value="1"/>
</dbReference>
<dbReference type="InterPro" id="IPR016162">
    <property type="entry name" value="Ald_DH_N"/>
</dbReference>
<dbReference type="InterPro" id="IPR008322">
    <property type="entry name" value="UPF0261"/>
</dbReference>
<keyword evidence="6" id="KW-0732">Signal</keyword>
<organism evidence="22 23">
    <name type="scientific">Durusdinium trenchii</name>
    <dbReference type="NCBI Taxonomy" id="1381693"/>
    <lineage>
        <taxon>Eukaryota</taxon>
        <taxon>Sar</taxon>
        <taxon>Alveolata</taxon>
        <taxon>Dinophyceae</taxon>
        <taxon>Suessiales</taxon>
        <taxon>Symbiodiniaceae</taxon>
        <taxon>Durusdinium</taxon>
    </lineage>
</organism>
<evidence type="ECO:0000256" key="6">
    <source>
        <dbReference type="ARBA" id="ARBA00022729"/>
    </source>
</evidence>
<dbReference type="InterPro" id="IPR028082">
    <property type="entry name" value="Peripla_BP_I"/>
</dbReference>
<accession>A0ABP0NUF1</accession>
<dbReference type="Gene3D" id="3.40.50.12030">
    <property type="entry name" value="Uncharacterised protein family UPF0261, NC domain"/>
    <property type="match status" value="1"/>
</dbReference>
<dbReference type="Pfam" id="PF00465">
    <property type="entry name" value="Fe-ADH"/>
    <property type="match status" value="1"/>
</dbReference>
<dbReference type="PANTHER" id="PTHR43820">
    <property type="entry name" value="HIGH-AFFINITY BRANCHED-CHAIN AMINO ACID TRANSPORT ATP-BINDING PROTEIN LIVF"/>
    <property type="match status" value="1"/>
</dbReference>
<keyword evidence="14 19" id="KW-0472">Membrane</keyword>
<evidence type="ECO:0000256" key="17">
    <source>
        <dbReference type="RuleBase" id="RU003345"/>
    </source>
</evidence>
<dbReference type="InterPro" id="IPR043428">
    <property type="entry name" value="LivM-like"/>
</dbReference>
<dbReference type="NCBIfam" id="NF002673">
    <property type="entry name" value="PRK02399.1-1"/>
    <property type="match status" value="1"/>
</dbReference>
<gene>
    <name evidence="22" type="ORF">SCF082_LOCUS33928</name>
</gene>
<evidence type="ECO:0000256" key="9">
    <source>
        <dbReference type="ARBA" id="ARBA00022970"/>
    </source>
</evidence>
<feature type="transmembrane region" description="Helical" evidence="19">
    <location>
        <begin position="3162"/>
        <end position="3182"/>
    </location>
</feature>
<dbReference type="CDD" id="cd15488">
    <property type="entry name" value="Tm-1-like"/>
    <property type="match status" value="1"/>
</dbReference>
<dbReference type="InterPro" id="IPR018060">
    <property type="entry name" value="HTH_AraC"/>
</dbReference>
<evidence type="ECO:0000259" key="21">
    <source>
        <dbReference type="PROSITE" id="PS50893"/>
    </source>
</evidence>
<evidence type="ECO:0000256" key="4">
    <source>
        <dbReference type="ARBA" id="ARBA00022475"/>
    </source>
</evidence>
<dbReference type="Gene3D" id="3.40.605.10">
    <property type="entry name" value="Aldehyde Dehydrogenase, Chain A, domain 1"/>
    <property type="match status" value="1"/>
</dbReference>
<dbReference type="InterPro" id="IPR009057">
    <property type="entry name" value="Homeodomain-like_sf"/>
</dbReference>
<evidence type="ECO:0000256" key="1">
    <source>
        <dbReference type="ARBA" id="ARBA00004651"/>
    </source>
</evidence>
<dbReference type="PROSITE" id="PS00070">
    <property type="entry name" value="ALDEHYDE_DEHYDR_CYS"/>
    <property type="match status" value="1"/>
</dbReference>
<evidence type="ECO:0000259" key="20">
    <source>
        <dbReference type="PROSITE" id="PS01124"/>
    </source>
</evidence>
<feature type="transmembrane region" description="Helical" evidence="19">
    <location>
        <begin position="6"/>
        <end position="23"/>
    </location>
</feature>
<dbReference type="Pfam" id="PF23189">
    <property type="entry name" value="UPF0261_C"/>
    <property type="match status" value="1"/>
</dbReference>
<dbReference type="SUPFAM" id="SSF141130">
    <property type="entry name" value="Acetamidase/Formamidase-like"/>
    <property type="match status" value="1"/>
</dbReference>
<dbReference type="PROSITE" id="PS00687">
    <property type="entry name" value="ALDEHYDE_DEHYDR_GLU"/>
    <property type="match status" value="1"/>
</dbReference>
<dbReference type="InterPro" id="IPR016161">
    <property type="entry name" value="Ald_DH/histidinol_DH"/>
</dbReference>
<feature type="transmembrane region" description="Helical" evidence="19">
    <location>
        <begin position="2653"/>
        <end position="2686"/>
    </location>
</feature>
<keyword evidence="4" id="KW-1003">Cell membrane</keyword>
<dbReference type="EMBL" id="CAXAMM010030657">
    <property type="protein sequence ID" value="CAK9066817.1"/>
    <property type="molecule type" value="Genomic_DNA"/>
</dbReference>